<evidence type="ECO:0000313" key="1">
    <source>
        <dbReference type="EMBL" id="AWI33511.1"/>
    </source>
</evidence>
<dbReference type="AlphaFoldDB" id="A0A2U8FB99"/>
<protein>
    <submittedName>
        <fullName evidence="1">Uncharacterized protein</fullName>
    </submittedName>
</protein>
<accession>A0A2U8FB99</accession>
<dbReference type="KEGG" id="had:CDV25_01120"/>
<gene>
    <name evidence="1" type="ORF">CDV25_01120</name>
</gene>
<name>A0A2U8FB99_9HELI</name>
<dbReference type="RefSeq" id="WP_108910407.1">
    <property type="nucleotide sequence ID" value="NZ_CP021886.1"/>
</dbReference>
<dbReference type="Proteomes" id="UP000244890">
    <property type="component" value="Chromosome"/>
</dbReference>
<dbReference type="OrthoDB" id="5438043at2"/>
<reference evidence="1 2" key="1">
    <citation type="submission" date="2017-06" db="EMBL/GenBank/DDBJ databases">
        <title>Complete genome of Helicobacter apodemus.</title>
        <authorList>
            <person name="Cho S."/>
        </authorList>
    </citation>
    <scope>NUCLEOTIDE SEQUENCE [LARGE SCALE GENOMIC DNA]</scope>
    <source>
        <strain evidence="2">SNUVETPUB-15-01</strain>
    </source>
</reference>
<evidence type="ECO:0000313" key="2">
    <source>
        <dbReference type="Proteomes" id="UP000244890"/>
    </source>
</evidence>
<dbReference type="EMBL" id="CP021886">
    <property type="protein sequence ID" value="AWI33511.1"/>
    <property type="molecule type" value="Genomic_DNA"/>
</dbReference>
<organism evidence="1 2">
    <name type="scientific">Helicobacter apodemus</name>
    <dbReference type="NCBI Taxonomy" id="135569"/>
    <lineage>
        <taxon>Bacteria</taxon>
        <taxon>Pseudomonadati</taxon>
        <taxon>Campylobacterota</taxon>
        <taxon>Epsilonproteobacteria</taxon>
        <taxon>Campylobacterales</taxon>
        <taxon>Helicobacteraceae</taxon>
        <taxon>Helicobacter</taxon>
    </lineage>
</organism>
<proteinExistence type="predicted"/>
<sequence>MYGYTDHNCILNEWMQRLVSSNLLMECGSIATSIFKILYFLKILCRITGLNCYNNRYCGYVINGVFVSNQWILVDFDRKIFVVDLQNQYFSLKDIILNGGFSSSELKSICIGSISSIGMAYHIIQKSYLQNNGFFAGFYSLEFSKNLKDWYSEYNVFMNLENPIYEMFV</sequence>